<dbReference type="PANTHER" id="PTHR45695">
    <property type="entry name" value="LEUCOKININ RECEPTOR-RELATED"/>
    <property type="match status" value="1"/>
</dbReference>
<dbReference type="Proteomes" id="UP000597762">
    <property type="component" value="Unassembled WGS sequence"/>
</dbReference>
<keyword evidence="5 8" id="KW-0472">Membrane</keyword>
<feature type="transmembrane region" description="Helical" evidence="8">
    <location>
        <begin position="90"/>
        <end position="115"/>
    </location>
</feature>
<feature type="transmembrane region" description="Helical" evidence="8">
    <location>
        <begin position="309"/>
        <end position="333"/>
    </location>
</feature>
<evidence type="ECO:0000256" key="2">
    <source>
        <dbReference type="ARBA" id="ARBA00022692"/>
    </source>
</evidence>
<dbReference type="InterPro" id="IPR017452">
    <property type="entry name" value="GPCR_Rhodpsn_7TM"/>
</dbReference>
<dbReference type="GO" id="GO:0004930">
    <property type="term" value="F:G protein-coupled receptor activity"/>
    <property type="evidence" value="ECO:0007669"/>
    <property type="project" value="UniProtKB-KW"/>
</dbReference>
<feature type="transmembrane region" description="Helical" evidence="8">
    <location>
        <begin position="53"/>
        <end position="78"/>
    </location>
</feature>
<keyword evidence="2 8" id="KW-0812">Transmembrane</keyword>
<dbReference type="Pfam" id="PF00001">
    <property type="entry name" value="7tm_1"/>
    <property type="match status" value="1"/>
</dbReference>
<dbReference type="EMBL" id="CAHIKZ030001001">
    <property type="protein sequence ID" value="CAE1248532.1"/>
    <property type="molecule type" value="Genomic_DNA"/>
</dbReference>
<comment type="caution">
    <text evidence="10">The sequence shown here is derived from an EMBL/GenBank/DDBJ whole genome shotgun (WGS) entry which is preliminary data.</text>
</comment>
<keyword evidence="11" id="KW-1185">Reference proteome</keyword>
<dbReference type="OrthoDB" id="10037617at2759"/>
<sequence>MDQFPEFIAYKQFLQRNNFSMLIQSTPYNFTGAQDILEEFTGTFYSFNNFQDVVLVTLYVPIFITALVGNVLIMVSVLNDVTWRKAKNVFLFNLSVADLSVALICMPMAVGTLVYRLWIYGEFLCKFTAFMQVMSLSLSFPLFMCRVPSGLFKTSLSISFSRIVPCSFRLYLLYHFSRFYSITFAIFFSVFLSNFLPSCFLSLFFSLLYSTLSPLSSSILQNKPAISLSFYAFYIFLSLSLSLSLSLPFPYLLLTPQSYDHFSFSSLFLFSFYFPSLPFFLFSFPQFYFNKIDHPSIYLSISLTEGITSSFLIFLTLVKLVVWGILASAIRYLQRKAFSPMGLRRASAVQCKEPKR</sequence>
<keyword evidence="4" id="KW-0297">G-protein coupled receptor</keyword>
<dbReference type="Gene3D" id="1.20.1070.10">
    <property type="entry name" value="Rhodopsin 7-helix transmembrane proteins"/>
    <property type="match status" value="1"/>
</dbReference>
<reference evidence="10" key="1">
    <citation type="submission" date="2021-01" db="EMBL/GenBank/DDBJ databases">
        <authorList>
            <person name="Li R."/>
            <person name="Bekaert M."/>
        </authorList>
    </citation>
    <scope>NUCLEOTIDE SEQUENCE</scope>
    <source>
        <strain evidence="10">Farmed</strain>
    </source>
</reference>
<evidence type="ECO:0000313" key="11">
    <source>
        <dbReference type="Proteomes" id="UP000597762"/>
    </source>
</evidence>
<proteinExistence type="predicted"/>
<evidence type="ECO:0000259" key="9">
    <source>
        <dbReference type="PROSITE" id="PS50262"/>
    </source>
</evidence>
<keyword evidence="7" id="KW-0807">Transducer</keyword>
<dbReference type="PRINTS" id="PR00237">
    <property type="entry name" value="GPCRRHODOPSN"/>
</dbReference>
<gene>
    <name evidence="10" type="ORF">SPHA_26186</name>
</gene>
<comment type="subcellular location">
    <subcellularLocation>
        <location evidence="1">Membrane</location>
        <topology evidence="1">Multi-pass membrane protein</topology>
    </subcellularLocation>
</comment>
<feature type="transmembrane region" description="Helical" evidence="8">
    <location>
        <begin position="228"/>
        <end position="254"/>
    </location>
</feature>
<accession>A0A812BSU5</accession>
<dbReference type="InterPro" id="IPR000276">
    <property type="entry name" value="GPCR_Rhodpsn"/>
</dbReference>
<dbReference type="AlphaFoldDB" id="A0A812BSU5"/>
<evidence type="ECO:0000256" key="1">
    <source>
        <dbReference type="ARBA" id="ARBA00004141"/>
    </source>
</evidence>
<evidence type="ECO:0000256" key="5">
    <source>
        <dbReference type="ARBA" id="ARBA00023136"/>
    </source>
</evidence>
<evidence type="ECO:0000313" key="10">
    <source>
        <dbReference type="EMBL" id="CAE1248532.1"/>
    </source>
</evidence>
<evidence type="ECO:0000256" key="7">
    <source>
        <dbReference type="ARBA" id="ARBA00023224"/>
    </source>
</evidence>
<dbReference type="SUPFAM" id="SSF81321">
    <property type="entry name" value="Family A G protein-coupled receptor-like"/>
    <property type="match status" value="1"/>
</dbReference>
<feature type="domain" description="G-protein coupled receptors family 1 profile" evidence="9">
    <location>
        <begin position="69"/>
        <end position="139"/>
    </location>
</feature>
<feature type="transmembrane region" description="Helical" evidence="8">
    <location>
        <begin position="266"/>
        <end position="289"/>
    </location>
</feature>
<evidence type="ECO:0000256" key="6">
    <source>
        <dbReference type="ARBA" id="ARBA00023170"/>
    </source>
</evidence>
<protein>
    <recommendedName>
        <fullName evidence="9">G-protein coupled receptors family 1 profile domain-containing protein</fullName>
    </recommendedName>
</protein>
<evidence type="ECO:0000256" key="4">
    <source>
        <dbReference type="ARBA" id="ARBA00023040"/>
    </source>
</evidence>
<organism evidence="10 11">
    <name type="scientific">Acanthosepion pharaonis</name>
    <name type="common">Pharaoh cuttlefish</name>
    <name type="synonym">Sepia pharaonis</name>
    <dbReference type="NCBI Taxonomy" id="158019"/>
    <lineage>
        <taxon>Eukaryota</taxon>
        <taxon>Metazoa</taxon>
        <taxon>Spiralia</taxon>
        <taxon>Lophotrochozoa</taxon>
        <taxon>Mollusca</taxon>
        <taxon>Cephalopoda</taxon>
        <taxon>Coleoidea</taxon>
        <taxon>Decapodiformes</taxon>
        <taxon>Sepiida</taxon>
        <taxon>Sepiina</taxon>
        <taxon>Sepiidae</taxon>
        <taxon>Acanthosepion</taxon>
    </lineage>
</organism>
<name>A0A812BSU5_ACAPH</name>
<keyword evidence="6" id="KW-0675">Receptor</keyword>
<dbReference type="PANTHER" id="PTHR45695:SF15">
    <property type="entry name" value="OPSIN RH2"/>
    <property type="match status" value="1"/>
</dbReference>
<evidence type="ECO:0000256" key="3">
    <source>
        <dbReference type="ARBA" id="ARBA00022989"/>
    </source>
</evidence>
<feature type="transmembrane region" description="Helical" evidence="8">
    <location>
        <begin position="179"/>
        <end position="208"/>
    </location>
</feature>
<dbReference type="PROSITE" id="PS50262">
    <property type="entry name" value="G_PROTEIN_RECEP_F1_2"/>
    <property type="match status" value="1"/>
</dbReference>
<keyword evidence="3 8" id="KW-1133">Transmembrane helix</keyword>
<evidence type="ECO:0000256" key="8">
    <source>
        <dbReference type="SAM" id="Phobius"/>
    </source>
</evidence>
<feature type="transmembrane region" description="Helical" evidence="8">
    <location>
        <begin position="127"/>
        <end position="145"/>
    </location>
</feature>
<dbReference type="GO" id="GO:0005886">
    <property type="term" value="C:plasma membrane"/>
    <property type="evidence" value="ECO:0007669"/>
    <property type="project" value="TreeGrafter"/>
</dbReference>